<gene>
    <name evidence="3" type="ORF">EDB95_0540</name>
</gene>
<feature type="signal peptide" evidence="1">
    <location>
        <begin position="1"/>
        <end position="20"/>
    </location>
</feature>
<proteinExistence type="predicted"/>
<dbReference type="SUPFAM" id="SSF56601">
    <property type="entry name" value="beta-lactamase/transpeptidase-like"/>
    <property type="match status" value="1"/>
</dbReference>
<dbReference type="Pfam" id="PF00905">
    <property type="entry name" value="Transpeptidase"/>
    <property type="match status" value="1"/>
</dbReference>
<evidence type="ECO:0000256" key="1">
    <source>
        <dbReference type="SAM" id="SignalP"/>
    </source>
</evidence>
<dbReference type="Gene3D" id="3.40.710.10">
    <property type="entry name" value="DD-peptidase/beta-lactamase superfamily"/>
    <property type="match status" value="1"/>
</dbReference>
<keyword evidence="1" id="KW-0732">Signal</keyword>
<dbReference type="RefSeq" id="WP_133990301.1">
    <property type="nucleotide sequence ID" value="NZ_SODV01000001.1"/>
</dbReference>
<dbReference type="PROSITE" id="PS51257">
    <property type="entry name" value="PROKAR_LIPOPROTEIN"/>
    <property type="match status" value="1"/>
</dbReference>
<dbReference type="AlphaFoldDB" id="A0A4R8DQX8"/>
<feature type="chain" id="PRO_5021034013" evidence="1">
    <location>
        <begin position="21"/>
        <end position="252"/>
    </location>
</feature>
<dbReference type="InterPro" id="IPR001460">
    <property type="entry name" value="PCN-bd_Tpept"/>
</dbReference>
<dbReference type="Proteomes" id="UP000294498">
    <property type="component" value="Unassembled WGS sequence"/>
</dbReference>
<dbReference type="GO" id="GO:0008658">
    <property type="term" value="F:penicillin binding"/>
    <property type="evidence" value="ECO:0007669"/>
    <property type="project" value="InterPro"/>
</dbReference>
<protein>
    <submittedName>
        <fullName evidence="3">Beta-lactamase class D</fullName>
    </submittedName>
</protein>
<dbReference type="InterPro" id="IPR012338">
    <property type="entry name" value="Beta-lactam/transpept-like"/>
</dbReference>
<dbReference type="EMBL" id="SODV01000001">
    <property type="protein sequence ID" value="TDW99530.1"/>
    <property type="molecule type" value="Genomic_DNA"/>
</dbReference>
<accession>A0A4R8DQX8</accession>
<name>A0A4R8DQX8_9BACT</name>
<evidence type="ECO:0000259" key="2">
    <source>
        <dbReference type="Pfam" id="PF00905"/>
    </source>
</evidence>
<keyword evidence="4" id="KW-1185">Reference proteome</keyword>
<evidence type="ECO:0000313" key="4">
    <source>
        <dbReference type="Proteomes" id="UP000294498"/>
    </source>
</evidence>
<sequence length="252" mass="27832">MMRKVLLMCALAGLAGGCSLNNVDKADYLKPYFDTAGVHGCFALYDNGRNEFTIYNKDRYLQRFPAGGTLNILTGLVGLETGKVFDEKKAGFAGDAPGADSAGESLADAFRTDDAAYFKTLAQVLGADTINNRIKAISYGNMDTRGGANLTISPDEQLGLVKRLFFDQLPFQKRTQEVMRTVMEREKTTLYTLAWTENYTSDSTGHPVGWALGWIEERNHPYFFVLNIDGDKGAGVLMRKILTQQGFFKGVM</sequence>
<evidence type="ECO:0000313" key="3">
    <source>
        <dbReference type="EMBL" id="TDW99530.1"/>
    </source>
</evidence>
<feature type="domain" description="Penicillin-binding protein transpeptidase" evidence="2">
    <location>
        <begin position="60"/>
        <end position="232"/>
    </location>
</feature>
<organism evidence="3 4">
    <name type="scientific">Dinghuibacter silviterrae</name>
    <dbReference type="NCBI Taxonomy" id="1539049"/>
    <lineage>
        <taxon>Bacteria</taxon>
        <taxon>Pseudomonadati</taxon>
        <taxon>Bacteroidota</taxon>
        <taxon>Chitinophagia</taxon>
        <taxon>Chitinophagales</taxon>
        <taxon>Chitinophagaceae</taxon>
        <taxon>Dinghuibacter</taxon>
    </lineage>
</organism>
<comment type="caution">
    <text evidence="3">The sequence shown here is derived from an EMBL/GenBank/DDBJ whole genome shotgun (WGS) entry which is preliminary data.</text>
</comment>
<dbReference type="OrthoDB" id="9762883at2"/>
<reference evidence="3 4" key="1">
    <citation type="submission" date="2019-03" db="EMBL/GenBank/DDBJ databases">
        <title>Genomic Encyclopedia of Type Strains, Phase IV (KMG-IV): sequencing the most valuable type-strain genomes for metagenomic binning, comparative biology and taxonomic classification.</title>
        <authorList>
            <person name="Goeker M."/>
        </authorList>
    </citation>
    <scope>NUCLEOTIDE SEQUENCE [LARGE SCALE GENOMIC DNA]</scope>
    <source>
        <strain evidence="3 4">DSM 100059</strain>
    </source>
</reference>